<evidence type="ECO:0000313" key="4">
    <source>
        <dbReference type="Proteomes" id="UP000198773"/>
    </source>
</evidence>
<dbReference type="RefSeq" id="WP_091343711.1">
    <property type="nucleotide sequence ID" value="NZ_FNRM01000006.1"/>
</dbReference>
<evidence type="ECO:0000313" key="3">
    <source>
        <dbReference type="EMBL" id="SEB02728.1"/>
    </source>
</evidence>
<protein>
    <submittedName>
        <fullName evidence="1">Uncharacterized protein</fullName>
    </submittedName>
</protein>
<keyword evidence="4" id="KW-1185">Reference proteome</keyword>
<evidence type="ECO:0000313" key="1">
    <source>
        <dbReference type="EMBL" id="SEA82064.1"/>
    </source>
</evidence>
<dbReference type="OrthoDB" id="8685617at2"/>
<sequence length="118" mass="12883">MEFLNAAILSGLIYDGIKTGASIGVDMLKTKLRAWTIDDSELSQLAKHLRDAGINEELNQLAIERRITEHQPLCSLIQKIRPSNSEMHVKQASGTGHNICNTGDSNITVGDIIVNDKG</sequence>
<reference evidence="1 4" key="1">
    <citation type="submission" date="2016-10" db="EMBL/GenBank/DDBJ databases">
        <authorList>
            <person name="de Groot N.N."/>
        </authorList>
    </citation>
    <scope>NUCLEOTIDE SEQUENCE [LARGE SCALE GENOMIC DNA]</scope>
    <source>
        <strain evidence="1 4">CGMCC 1.3430</strain>
    </source>
</reference>
<accession>A0A1H4EAI9</accession>
<dbReference type="Pfam" id="PF20701">
    <property type="entry name" value="HetE-N"/>
    <property type="match status" value="1"/>
</dbReference>
<evidence type="ECO:0000313" key="2">
    <source>
        <dbReference type="EMBL" id="SEA97848.1"/>
    </source>
</evidence>
<dbReference type="Proteomes" id="UP000198773">
    <property type="component" value="Unassembled WGS sequence"/>
</dbReference>
<dbReference type="EMBL" id="FNRM01000006">
    <property type="protein sequence ID" value="SEA82064.1"/>
    <property type="molecule type" value="Genomic_DNA"/>
</dbReference>
<dbReference type="AlphaFoldDB" id="A0A1H4EAI9"/>
<gene>
    <name evidence="1" type="ORF">SAMN04488051_106318</name>
    <name evidence="2" type="ORF">SAMN04488051_11138</name>
    <name evidence="3" type="ORF">SAMN04488051_1153</name>
</gene>
<organism evidence="1 4">
    <name type="scientific">Alkalimonas amylolytica</name>
    <dbReference type="NCBI Taxonomy" id="152573"/>
    <lineage>
        <taxon>Bacteria</taxon>
        <taxon>Pseudomonadati</taxon>
        <taxon>Pseudomonadota</taxon>
        <taxon>Gammaproteobacteria</taxon>
        <taxon>Alkalimonas</taxon>
    </lineage>
</organism>
<name>A0A1H4EAI9_ALKAM</name>
<dbReference type="EMBL" id="FNRM01000015">
    <property type="protein sequence ID" value="SEB02728.1"/>
    <property type="molecule type" value="Genomic_DNA"/>
</dbReference>
<dbReference type="EMBL" id="FNRM01000011">
    <property type="protein sequence ID" value="SEA97848.1"/>
    <property type="molecule type" value="Genomic_DNA"/>
</dbReference>
<dbReference type="STRING" id="152573.SAMN04488051_106318"/>
<proteinExistence type="predicted"/>